<name>A0ACA9LCN2_9GLOM</name>
<gene>
    <name evidence="1" type="ORF">ACOLOM_LOCUS3663</name>
</gene>
<proteinExistence type="predicted"/>
<dbReference type="Proteomes" id="UP000789525">
    <property type="component" value="Unassembled WGS sequence"/>
</dbReference>
<evidence type="ECO:0000313" key="1">
    <source>
        <dbReference type="EMBL" id="CAG8521207.1"/>
    </source>
</evidence>
<keyword evidence="2" id="KW-1185">Reference proteome</keyword>
<sequence length="144" mass="15582">MGLGKTPVESHPKRNREMKQEVNEEVVSAGHENGDILDASLFEGSQDSLDSSKFPIPEDDPMLNSSGSVTINLSEDTGWDPDKTVTDSNNDLNDDGSGETEAGSVVNTAIYSFPDDDNFVDTSSIDIDEISSEIMSIFAAWLFS</sequence>
<dbReference type="EMBL" id="CAJVPT010005548">
    <property type="protein sequence ID" value="CAG8521207.1"/>
    <property type="molecule type" value="Genomic_DNA"/>
</dbReference>
<evidence type="ECO:0000313" key="2">
    <source>
        <dbReference type="Proteomes" id="UP000789525"/>
    </source>
</evidence>
<accession>A0ACA9LCN2</accession>
<organism evidence="1 2">
    <name type="scientific">Acaulospora colombiana</name>
    <dbReference type="NCBI Taxonomy" id="27376"/>
    <lineage>
        <taxon>Eukaryota</taxon>
        <taxon>Fungi</taxon>
        <taxon>Fungi incertae sedis</taxon>
        <taxon>Mucoromycota</taxon>
        <taxon>Glomeromycotina</taxon>
        <taxon>Glomeromycetes</taxon>
        <taxon>Diversisporales</taxon>
        <taxon>Acaulosporaceae</taxon>
        <taxon>Acaulospora</taxon>
    </lineage>
</organism>
<protein>
    <submittedName>
        <fullName evidence="1">12068_t:CDS:1</fullName>
    </submittedName>
</protein>
<reference evidence="1" key="1">
    <citation type="submission" date="2021-06" db="EMBL/GenBank/DDBJ databases">
        <authorList>
            <person name="Kallberg Y."/>
            <person name="Tangrot J."/>
            <person name="Rosling A."/>
        </authorList>
    </citation>
    <scope>NUCLEOTIDE SEQUENCE</scope>
    <source>
        <strain evidence="1">CL356</strain>
    </source>
</reference>
<comment type="caution">
    <text evidence="1">The sequence shown here is derived from an EMBL/GenBank/DDBJ whole genome shotgun (WGS) entry which is preliminary data.</text>
</comment>